<feature type="region of interest" description="Disordered" evidence="2">
    <location>
        <begin position="69"/>
        <end position="119"/>
    </location>
</feature>
<sequence length="243" mass="27197">MPSDSEPLPASSGHITHSSKSSSQQQHVTDPIVVFITVPSRLRAIAMVQRSDGTTIRILNKRMSATAFEPLHLTKSRPPASTTSYPNTDCTTAGPSTSGSKTPSQPSAKRKYRDAATDWQREHRVGKNEKLYELNTLLPAEMQTFHDPPRLLPIVTNAVKYIEQLHKERKRNGLGDNNGQNSSSSWPTQAHLQDSSHDITQLQHNLQKVSLELAQYKRVVADLEDEISLLRNARNQAIPYRPY</sequence>
<accession>A0A4Y9Y043</accession>
<evidence type="ECO:0000256" key="1">
    <source>
        <dbReference type="SAM" id="Coils"/>
    </source>
</evidence>
<evidence type="ECO:0000313" key="3">
    <source>
        <dbReference type="EMBL" id="TFY55786.1"/>
    </source>
</evidence>
<evidence type="ECO:0000313" key="4">
    <source>
        <dbReference type="Proteomes" id="UP000298327"/>
    </source>
</evidence>
<dbReference type="AlphaFoldDB" id="A0A4Y9Y043"/>
<keyword evidence="1" id="KW-0175">Coiled coil</keyword>
<evidence type="ECO:0008006" key="5">
    <source>
        <dbReference type="Google" id="ProtNLM"/>
    </source>
</evidence>
<feature type="compositionally biased region" description="Polar residues" evidence="2">
    <location>
        <begin position="175"/>
        <end position="198"/>
    </location>
</feature>
<feature type="compositionally biased region" description="Polar residues" evidence="2">
    <location>
        <begin position="79"/>
        <end position="107"/>
    </location>
</feature>
<reference evidence="3 4" key="1">
    <citation type="submission" date="2019-02" db="EMBL/GenBank/DDBJ databases">
        <title>Genome sequencing of the rare red list fungi Dentipellis fragilis.</title>
        <authorList>
            <person name="Buettner E."/>
            <person name="Kellner H."/>
        </authorList>
    </citation>
    <scope>NUCLEOTIDE SEQUENCE [LARGE SCALE GENOMIC DNA]</scope>
    <source>
        <strain evidence="3 4">DSM 105465</strain>
    </source>
</reference>
<dbReference type="EMBL" id="SEOQ01000885">
    <property type="protein sequence ID" value="TFY55786.1"/>
    <property type="molecule type" value="Genomic_DNA"/>
</dbReference>
<keyword evidence="4" id="KW-1185">Reference proteome</keyword>
<proteinExistence type="predicted"/>
<gene>
    <name evidence="3" type="ORF">EVG20_g9192</name>
</gene>
<dbReference type="Proteomes" id="UP000298327">
    <property type="component" value="Unassembled WGS sequence"/>
</dbReference>
<comment type="caution">
    <text evidence="3">The sequence shown here is derived from an EMBL/GenBank/DDBJ whole genome shotgun (WGS) entry which is preliminary data.</text>
</comment>
<protein>
    <recommendedName>
        <fullName evidence="5">BHLH domain-containing protein</fullName>
    </recommendedName>
</protein>
<evidence type="ECO:0000256" key="2">
    <source>
        <dbReference type="SAM" id="MobiDB-lite"/>
    </source>
</evidence>
<feature type="compositionally biased region" description="Low complexity" evidence="2">
    <location>
        <begin position="11"/>
        <end position="27"/>
    </location>
</feature>
<feature type="coiled-coil region" evidence="1">
    <location>
        <begin position="199"/>
        <end position="233"/>
    </location>
</feature>
<feature type="region of interest" description="Disordered" evidence="2">
    <location>
        <begin position="169"/>
        <end position="198"/>
    </location>
</feature>
<organism evidence="3 4">
    <name type="scientific">Dentipellis fragilis</name>
    <dbReference type="NCBI Taxonomy" id="205917"/>
    <lineage>
        <taxon>Eukaryota</taxon>
        <taxon>Fungi</taxon>
        <taxon>Dikarya</taxon>
        <taxon>Basidiomycota</taxon>
        <taxon>Agaricomycotina</taxon>
        <taxon>Agaricomycetes</taxon>
        <taxon>Russulales</taxon>
        <taxon>Hericiaceae</taxon>
        <taxon>Dentipellis</taxon>
    </lineage>
</organism>
<name>A0A4Y9Y043_9AGAM</name>
<feature type="region of interest" description="Disordered" evidence="2">
    <location>
        <begin position="1"/>
        <end position="27"/>
    </location>
</feature>